<feature type="binding site" evidence="8 13">
    <location>
        <position position="260"/>
    </location>
    <ligand>
        <name>Zn(2+)</name>
        <dbReference type="ChEBI" id="CHEBI:29105"/>
    </ligand>
</feature>
<comment type="similarity">
    <text evidence="2 8 9 14">Belongs to the histidinol dehydrogenase family.</text>
</comment>
<evidence type="ECO:0000256" key="2">
    <source>
        <dbReference type="ARBA" id="ARBA00010178"/>
    </source>
</evidence>
<comment type="function">
    <text evidence="1 8">Catalyzes the sequential NAD-dependent oxidations of L-histidinol to L-histidinaldehyde and then to L-histidine.</text>
</comment>
<evidence type="ECO:0000256" key="14">
    <source>
        <dbReference type="RuleBase" id="RU004175"/>
    </source>
</evidence>
<dbReference type="Gene3D" id="1.20.5.1300">
    <property type="match status" value="1"/>
</dbReference>
<organism evidence="15 16">
    <name type="scientific">Clostridium polyendosporum</name>
    <dbReference type="NCBI Taxonomy" id="69208"/>
    <lineage>
        <taxon>Bacteria</taxon>
        <taxon>Bacillati</taxon>
        <taxon>Bacillota</taxon>
        <taxon>Clostridia</taxon>
        <taxon>Eubacteriales</taxon>
        <taxon>Clostridiaceae</taxon>
        <taxon>Clostridium</taxon>
    </lineage>
</organism>
<comment type="catalytic activity">
    <reaction evidence="7 8">
        <text>L-histidinol + 2 NAD(+) + H2O = L-histidine + 2 NADH + 3 H(+)</text>
        <dbReference type="Rhea" id="RHEA:20641"/>
        <dbReference type="ChEBI" id="CHEBI:15377"/>
        <dbReference type="ChEBI" id="CHEBI:15378"/>
        <dbReference type="ChEBI" id="CHEBI:57540"/>
        <dbReference type="ChEBI" id="CHEBI:57595"/>
        <dbReference type="ChEBI" id="CHEBI:57699"/>
        <dbReference type="ChEBI" id="CHEBI:57945"/>
        <dbReference type="EC" id="1.1.1.23"/>
    </reaction>
</comment>
<evidence type="ECO:0000256" key="6">
    <source>
        <dbReference type="ARBA" id="ARBA00023002"/>
    </source>
</evidence>
<feature type="binding site" evidence="8 12">
    <location>
        <position position="326"/>
    </location>
    <ligand>
        <name>substrate</name>
    </ligand>
</feature>
<feature type="binding site" evidence="8 12">
    <location>
        <position position="418"/>
    </location>
    <ligand>
        <name>substrate</name>
    </ligand>
</feature>
<feature type="binding site" evidence="8 11">
    <location>
        <position position="127"/>
    </location>
    <ligand>
        <name>NAD(+)</name>
        <dbReference type="ChEBI" id="CHEBI:57540"/>
    </ligand>
</feature>
<evidence type="ECO:0000256" key="1">
    <source>
        <dbReference type="ARBA" id="ARBA00003850"/>
    </source>
</evidence>
<dbReference type="HAMAP" id="MF_01024">
    <property type="entry name" value="HisD"/>
    <property type="match status" value="1"/>
</dbReference>
<feature type="binding site" evidence="8 11">
    <location>
        <position position="189"/>
    </location>
    <ligand>
        <name>NAD(+)</name>
        <dbReference type="ChEBI" id="CHEBI:57540"/>
    </ligand>
</feature>
<feature type="binding site" evidence="8 12">
    <location>
        <position position="260"/>
    </location>
    <ligand>
        <name>substrate</name>
    </ligand>
</feature>
<keyword evidence="6 8" id="KW-0560">Oxidoreductase</keyword>
<feature type="binding site" evidence="8 12">
    <location>
        <position position="257"/>
    </location>
    <ligand>
        <name>substrate</name>
    </ligand>
</feature>
<feature type="binding site" evidence="8 12">
    <location>
        <position position="359"/>
    </location>
    <ligand>
        <name>substrate</name>
    </ligand>
</feature>
<evidence type="ECO:0000256" key="10">
    <source>
        <dbReference type="PIRSR" id="PIRSR000099-1"/>
    </source>
</evidence>
<feature type="active site" description="Proton acceptor" evidence="8 10">
    <location>
        <position position="326"/>
    </location>
</feature>
<dbReference type="GO" id="GO:0004399">
    <property type="term" value="F:histidinol dehydrogenase activity"/>
    <property type="evidence" value="ECO:0007669"/>
    <property type="project" value="UniProtKB-UniRule"/>
</dbReference>
<evidence type="ECO:0000256" key="5">
    <source>
        <dbReference type="ARBA" id="ARBA00022833"/>
    </source>
</evidence>
<keyword evidence="8" id="KW-0028">Amino-acid biosynthesis</keyword>
<evidence type="ECO:0000256" key="4">
    <source>
        <dbReference type="ARBA" id="ARBA00022723"/>
    </source>
</evidence>
<dbReference type="InterPro" id="IPR022695">
    <property type="entry name" value="Histidinol_DH_monofunct"/>
</dbReference>
<dbReference type="EMBL" id="BOPZ01000005">
    <property type="protein sequence ID" value="GIM28235.1"/>
    <property type="molecule type" value="Genomic_DNA"/>
</dbReference>
<feature type="binding site" evidence="8 12">
    <location>
        <position position="235"/>
    </location>
    <ligand>
        <name>substrate</name>
    </ligand>
</feature>
<feature type="binding site" evidence="8 12">
    <location>
        <position position="413"/>
    </location>
    <ligand>
        <name>substrate</name>
    </ligand>
</feature>
<dbReference type="GO" id="GO:0000105">
    <property type="term" value="P:L-histidine biosynthetic process"/>
    <property type="evidence" value="ECO:0007669"/>
    <property type="project" value="UniProtKB-UniRule"/>
</dbReference>
<evidence type="ECO:0000313" key="15">
    <source>
        <dbReference type="EMBL" id="GIM28235.1"/>
    </source>
</evidence>
<dbReference type="EC" id="1.1.1.23" evidence="3 8"/>
<dbReference type="AlphaFoldDB" id="A0A919RXD0"/>
<feature type="binding site" evidence="8 13">
    <location>
        <position position="418"/>
    </location>
    <ligand>
        <name>Zn(2+)</name>
        <dbReference type="ChEBI" id="CHEBI:29105"/>
    </ligand>
</feature>
<dbReference type="PANTHER" id="PTHR21256:SF2">
    <property type="entry name" value="HISTIDINE BIOSYNTHESIS TRIFUNCTIONAL PROTEIN"/>
    <property type="match status" value="1"/>
</dbReference>
<comment type="pathway">
    <text evidence="8">Amino-acid biosynthesis; L-histidine biosynthesis; L-histidine from 5-phospho-alpha-D-ribose 1-diphosphate: step 9/9.</text>
</comment>
<keyword evidence="5 8" id="KW-0862">Zinc</keyword>
<feature type="binding site" evidence="8 11">
    <location>
        <position position="212"/>
    </location>
    <ligand>
        <name>NAD(+)</name>
        <dbReference type="ChEBI" id="CHEBI:57540"/>
    </ligand>
</feature>
<sequence>MIKIYSSLDEIKSFFEILKKRGGEDNHEALKSVEAILANVKEKGDEALLKYTKDFDGVELQNLKVTEEEVEEAMNLVAPELISVINKAISNIRKYHEKQVRNSWMMTEENGIVMGQKVMALEKVGVYVPGGSAAYPSSVLMNVIPAKIAGVSKICMVTPPQKNGKVNPDILAAAKLAGVDEIYKIGGAQAVAALSFGTETVPKVDKIVGPGNIYVALAKKLCYGTVDIDMIAGPSEILVISDEKSDPSFLAADLMSQAEHDRLASSVLITTSAELAAKVKEQLAIQVEKLERKDIIVDSLQRYGGILLVSSIDEAIELSNEIAPEHLELMVEKPFDILGKIKHAGSIFLGSYCPEPLGDYMAGPNHVLPTTGTARFYSPLSVDDYVKKSSFLYYPKAALAEVKDDVITFTKHEGLTAHGNSVKVRFDNE</sequence>
<reference evidence="15" key="1">
    <citation type="submission" date="2021-03" db="EMBL/GenBank/DDBJ databases">
        <title>Taxonomic study of Clostridium polyendosporum from meadow-gley soil under rice.</title>
        <authorList>
            <person name="Kobayashi H."/>
            <person name="Tanizawa Y."/>
            <person name="Yagura M."/>
        </authorList>
    </citation>
    <scope>NUCLEOTIDE SEQUENCE</scope>
    <source>
        <strain evidence="15">JCM 30710</strain>
    </source>
</reference>
<dbReference type="PROSITE" id="PS00611">
    <property type="entry name" value="HISOL_DEHYDROGENASE"/>
    <property type="match status" value="1"/>
</dbReference>
<comment type="cofactor">
    <cofactor evidence="8 13">
        <name>Zn(2+)</name>
        <dbReference type="ChEBI" id="CHEBI:29105"/>
    </cofactor>
    <text evidence="8 13">Binds 1 zinc ion per subunit.</text>
</comment>
<evidence type="ECO:0000256" key="3">
    <source>
        <dbReference type="ARBA" id="ARBA00012965"/>
    </source>
</evidence>
<accession>A0A919RXD0</accession>
<proteinExistence type="inferred from homology"/>
<dbReference type="PIRSF" id="PIRSF000099">
    <property type="entry name" value="Histidinol_dh"/>
    <property type="match status" value="1"/>
</dbReference>
<dbReference type="CDD" id="cd06572">
    <property type="entry name" value="Histidinol_dh"/>
    <property type="match status" value="1"/>
</dbReference>
<gene>
    <name evidence="8 15" type="primary">hisD</name>
    <name evidence="15" type="ORF">CPJCM30710_09010</name>
</gene>
<keyword evidence="8" id="KW-0368">Histidine biosynthesis</keyword>
<dbReference type="PRINTS" id="PR00083">
    <property type="entry name" value="HOLDHDRGNASE"/>
</dbReference>
<evidence type="ECO:0000256" key="12">
    <source>
        <dbReference type="PIRSR" id="PIRSR000099-3"/>
    </source>
</evidence>
<keyword evidence="8 11" id="KW-0520">NAD</keyword>
<evidence type="ECO:0000256" key="9">
    <source>
        <dbReference type="PIRNR" id="PIRNR000099"/>
    </source>
</evidence>
<evidence type="ECO:0000313" key="16">
    <source>
        <dbReference type="Proteomes" id="UP000679179"/>
    </source>
</evidence>
<dbReference type="PANTHER" id="PTHR21256">
    <property type="entry name" value="HISTIDINOL DEHYDROGENASE HDH"/>
    <property type="match status" value="1"/>
</dbReference>
<protein>
    <recommendedName>
        <fullName evidence="3 8">Histidinol dehydrogenase</fullName>
        <shortName evidence="8">HDH</shortName>
        <ecNumber evidence="3 8">1.1.1.23</ecNumber>
    </recommendedName>
</protein>
<feature type="active site" description="Proton acceptor" evidence="8 10">
    <location>
        <position position="325"/>
    </location>
</feature>
<evidence type="ECO:0000256" key="7">
    <source>
        <dbReference type="ARBA" id="ARBA00049489"/>
    </source>
</evidence>
<evidence type="ECO:0000256" key="8">
    <source>
        <dbReference type="HAMAP-Rule" id="MF_01024"/>
    </source>
</evidence>
<dbReference type="Gene3D" id="3.40.50.1980">
    <property type="entry name" value="Nitrogenase molybdenum iron protein domain"/>
    <property type="match status" value="2"/>
</dbReference>
<evidence type="ECO:0000256" key="13">
    <source>
        <dbReference type="PIRSR" id="PIRSR000099-4"/>
    </source>
</evidence>
<dbReference type="Pfam" id="PF00815">
    <property type="entry name" value="Histidinol_dh"/>
    <property type="match status" value="1"/>
</dbReference>
<dbReference type="InterPro" id="IPR012131">
    <property type="entry name" value="Hstdl_DH"/>
</dbReference>
<dbReference type="NCBIfam" id="TIGR00069">
    <property type="entry name" value="hisD"/>
    <property type="match status" value="1"/>
</dbReference>
<dbReference type="InterPro" id="IPR001692">
    <property type="entry name" value="Histidinol_DH_CS"/>
</dbReference>
<dbReference type="SUPFAM" id="SSF53720">
    <property type="entry name" value="ALDH-like"/>
    <property type="match status" value="1"/>
</dbReference>
<dbReference type="Proteomes" id="UP000679179">
    <property type="component" value="Unassembled WGS sequence"/>
</dbReference>
<dbReference type="FunFam" id="3.40.50.1980:FF:000026">
    <property type="entry name" value="Histidinol dehydrogenase"/>
    <property type="match status" value="1"/>
</dbReference>
<keyword evidence="16" id="KW-1185">Reference proteome</keyword>
<comment type="caution">
    <text evidence="15">The sequence shown here is derived from an EMBL/GenBank/DDBJ whole genome shotgun (WGS) entry which is preliminary data.</text>
</comment>
<feature type="binding site" evidence="8 13">
    <location>
        <position position="359"/>
    </location>
    <ligand>
        <name>Zn(2+)</name>
        <dbReference type="ChEBI" id="CHEBI:29105"/>
    </ligand>
</feature>
<dbReference type="FunFam" id="3.40.50.1980:FF:000001">
    <property type="entry name" value="Histidinol dehydrogenase"/>
    <property type="match status" value="1"/>
</dbReference>
<evidence type="ECO:0000256" key="11">
    <source>
        <dbReference type="PIRSR" id="PIRSR000099-2"/>
    </source>
</evidence>
<dbReference type="GO" id="GO:0051287">
    <property type="term" value="F:NAD binding"/>
    <property type="evidence" value="ECO:0007669"/>
    <property type="project" value="InterPro"/>
</dbReference>
<dbReference type="GO" id="GO:0008270">
    <property type="term" value="F:zinc ion binding"/>
    <property type="evidence" value="ECO:0007669"/>
    <property type="project" value="UniProtKB-UniRule"/>
</dbReference>
<dbReference type="GO" id="GO:0005829">
    <property type="term" value="C:cytosol"/>
    <property type="evidence" value="ECO:0007669"/>
    <property type="project" value="TreeGrafter"/>
</dbReference>
<dbReference type="InterPro" id="IPR016161">
    <property type="entry name" value="Ald_DH/histidinol_DH"/>
</dbReference>
<feature type="binding site" evidence="8 13">
    <location>
        <position position="257"/>
    </location>
    <ligand>
        <name>Zn(2+)</name>
        <dbReference type="ChEBI" id="CHEBI:29105"/>
    </ligand>
</feature>
<keyword evidence="4 8" id="KW-0479">Metal-binding</keyword>
<name>A0A919RXD0_9CLOT</name>